<protein>
    <recommendedName>
        <fullName evidence="3">Tetratricopeptide repeat-containing protein</fullName>
    </recommendedName>
</protein>
<dbReference type="AlphaFoldDB" id="A0A1M5NGV3"/>
<organism evidence="1 2">
    <name type="scientific">Kaistia soli DSM 19436</name>
    <dbReference type="NCBI Taxonomy" id="1122133"/>
    <lineage>
        <taxon>Bacteria</taxon>
        <taxon>Pseudomonadati</taxon>
        <taxon>Pseudomonadota</taxon>
        <taxon>Alphaproteobacteria</taxon>
        <taxon>Hyphomicrobiales</taxon>
        <taxon>Kaistiaceae</taxon>
        <taxon>Kaistia</taxon>
    </lineage>
</organism>
<keyword evidence="2" id="KW-1185">Reference proteome</keyword>
<name>A0A1M5NGV3_9HYPH</name>
<proteinExistence type="predicted"/>
<dbReference type="STRING" id="1122133.SAMN02745157_4990"/>
<evidence type="ECO:0000313" key="1">
    <source>
        <dbReference type="EMBL" id="SHG88449.1"/>
    </source>
</evidence>
<dbReference type="InterPro" id="IPR011990">
    <property type="entry name" value="TPR-like_helical_dom_sf"/>
</dbReference>
<dbReference type="OrthoDB" id="8410830at2"/>
<evidence type="ECO:0000313" key="2">
    <source>
        <dbReference type="Proteomes" id="UP000184485"/>
    </source>
</evidence>
<dbReference type="EMBL" id="FQUP01000009">
    <property type="protein sequence ID" value="SHG88449.1"/>
    <property type="molecule type" value="Genomic_DNA"/>
</dbReference>
<dbReference type="SUPFAM" id="SSF48452">
    <property type="entry name" value="TPR-like"/>
    <property type="match status" value="1"/>
</dbReference>
<reference evidence="1 2" key="1">
    <citation type="submission" date="2016-11" db="EMBL/GenBank/DDBJ databases">
        <authorList>
            <person name="Jaros S."/>
            <person name="Januszkiewicz K."/>
            <person name="Wedrychowicz H."/>
        </authorList>
    </citation>
    <scope>NUCLEOTIDE SEQUENCE [LARGE SCALE GENOMIC DNA]</scope>
    <source>
        <strain evidence="1 2">DSM 19436</strain>
    </source>
</reference>
<accession>A0A1M5NGV3</accession>
<gene>
    <name evidence="1" type="ORF">SAMN02745157_4990</name>
</gene>
<dbReference type="Proteomes" id="UP000184485">
    <property type="component" value="Unassembled WGS sequence"/>
</dbReference>
<dbReference type="RefSeq" id="WP_073058463.1">
    <property type="nucleotide sequence ID" value="NZ_FQUP01000009.1"/>
</dbReference>
<evidence type="ECO:0008006" key="3">
    <source>
        <dbReference type="Google" id="ProtNLM"/>
    </source>
</evidence>
<dbReference type="Gene3D" id="2.60.120.260">
    <property type="entry name" value="Galactose-binding domain-like"/>
    <property type="match status" value="1"/>
</dbReference>
<sequence>MLAGLLTIVAAFAITRQYASDVPADPDRPYFAADGTAHFLDGAQDLKESDPAGALDLLRQALVVSPLNVDALVNTASIKAQSGGTAEVDAIYRHVRDLTNRNLTTLYHDLDGYIRNNDQKATIRTATLILNIIVGPDNSLNTYIPLRAALIDHLVSLSGEADNADLIVAGLQRRPLWRGSFLTALAQKGPGTAFPDLADRLGDVPPAGSAWQAYLQRLIGSGQSRAAFATWASLLPADAMERLGYLNNGDFEDPALLPPFGWQIKGTSGADIAFDTSTSASGATSLEVTFVAPAEFQNVQQVLILDPGAYQVSGKVRMSELKGARGVQWQLVCVSGSALTPNGSSAAFLGSSDWSDFSFPVVIPEAGCDYQLLQLVVPARIRSELELRGKIWFDDLKIGRSP</sequence>